<organism evidence="1 2">
    <name type="scientific">Candidatus Chlamydia sanziniae</name>
    <dbReference type="NCBI Taxonomy" id="1806891"/>
    <lineage>
        <taxon>Bacteria</taxon>
        <taxon>Pseudomonadati</taxon>
        <taxon>Chlamydiota</taxon>
        <taxon>Chlamydiia</taxon>
        <taxon>Chlamydiales</taxon>
        <taxon>Chlamydiaceae</taxon>
        <taxon>Chlamydia/Chlamydophila group</taxon>
        <taxon>Chlamydia</taxon>
    </lineage>
</organism>
<evidence type="ECO:0000313" key="1">
    <source>
        <dbReference type="EMBL" id="ANH78694.1"/>
    </source>
</evidence>
<dbReference type="RefSeq" id="WP_066482212.1">
    <property type="nucleotide sequence ID" value="NZ_CP014639.1"/>
</dbReference>
<reference evidence="1 2" key="1">
    <citation type="submission" date="2016-03" db="EMBL/GenBank/DDBJ databases">
        <title>Culture-independent genomics supports pathogen discovery for uncultivable bacteria within the genus Chlamydia.</title>
        <authorList>
            <person name="Taylor-Brown A."/>
            <person name="Bachmann N.L."/>
            <person name="Borel N."/>
            <person name="Polkinghorne A."/>
        </authorList>
    </citation>
    <scope>NUCLEOTIDE SEQUENCE [LARGE SCALE GENOMIC DNA]</scope>
    <source>
        <strain evidence="1 2">2742-308</strain>
    </source>
</reference>
<dbReference type="PATRIC" id="fig|1806891.3.peg.517"/>
<keyword evidence="2" id="KW-1185">Reference proteome</keyword>
<dbReference type="OrthoDB" id="18993at2"/>
<accession>A0A1A9HXC9</accession>
<dbReference type="EMBL" id="CP014639">
    <property type="protein sequence ID" value="ANH78694.1"/>
    <property type="molecule type" value="Genomic_DNA"/>
</dbReference>
<evidence type="ECO:0000313" key="2">
    <source>
        <dbReference type="Proteomes" id="UP000078162"/>
    </source>
</evidence>
<protein>
    <submittedName>
        <fullName evidence="1">Uncharacterized protein</fullName>
    </submittedName>
</protein>
<dbReference type="Proteomes" id="UP000078162">
    <property type="component" value="Chromosome"/>
</dbReference>
<dbReference type="KEGG" id="csaz:Cs308_0524"/>
<gene>
    <name evidence="1" type="ORF">Cs308_0524</name>
</gene>
<proteinExistence type="predicted"/>
<sequence>MKAKKIKEQSAEVALLKKLRDKALVVEERKKRQTWVEKLVAMSEPIRDVHPQELPETPYLFQAIAEKIVEEGV</sequence>
<dbReference type="AlphaFoldDB" id="A0A1A9HXC9"/>
<name>A0A1A9HXC9_9CHLA</name>
<dbReference type="STRING" id="1806891.Cs308_0524"/>